<feature type="domain" description="ABC transporter" evidence="7">
    <location>
        <begin position="3"/>
        <end position="204"/>
    </location>
</feature>
<evidence type="ECO:0000256" key="6">
    <source>
        <dbReference type="ARBA" id="ARBA00023136"/>
    </source>
</evidence>
<dbReference type="InterPro" id="IPR003439">
    <property type="entry name" value="ABC_transporter-like_ATP-bd"/>
</dbReference>
<dbReference type="SMART" id="SM00382">
    <property type="entry name" value="AAA"/>
    <property type="match status" value="1"/>
</dbReference>
<evidence type="ECO:0000313" key="9">
    <source>
        <dbReference type="Proteomes" id="UP000641137"/>
    </source>
</evidence>
<protein>
    <submittedName>
        <fullName evidence="8">Cytochrome c biogenesis ATP-binding export protein CcmA</fullName>
    </submittedName>
</protein>
<evidence type="ECO:0000256" key="4">
    <source>
        <dbReference type="ARBA" id="ARBA00022840"/>
    </source>
</evidence>
<dbReference type="InterPro" id="IPR027417">
    <property type="entry name" value="P-loop_NTPase"/>
</dbReference>
<dbReference type="NCBIfam" id="TIGR01189">
    <property type="entry name" value="ccmA"/>
    <property type="match status" value="1"/>
</dbReference>
<organism evidence="8 9">
    <name type="scientific">Limoniibacter endophyticus</name>
    <dbReference type="NCBI Taxonomy" id="1565040"/>
    <lineage>
        <taxon>Bacteria</taxon>
        <taxon>Pseudomonadati</taxon>
        <taxon>Pseudomonadota</taxon>
        <taxon>Alphaproteobacteria</taxon>
        <taxon>Hyphomicrobiales</taxon>
        <taxon>Bartonellaceae</taxon>
        <taxon>Limoniibacter</taxon>
    </lineage>
</organism>
<dbReference type="PANTHER" id="PTHR43499">
    <property type="entry name" value="ABC TRANSPORTER I FAMILY MEMBER 1"/>
    <property type="match status" value="1"/>
</dbReference>
<dbReference type="EMBL" id="BMZO01000007">
    <property type="protein sequence ID" value="GHC74250.1"/>
    <property type="molecule type" value="Genomic_DNA"/>
</dbReference>
<comment type="caution">
    <text evidence="8">The sequence shown here is derived from an EMBL/GenBank/DDBJ whole genome shotgun (WGS) entry which is preliminary data.</text>
</comment>
<dbReference type="InterPro" id="IPR005895">
    <property type="entry name" value="ABC_transptr_haem_export_CcmA"/>
</dbReference>
<dbReference type="PROSITE" id="PS50893">
    <property type="entry name" value="ABC_TRANSPORTER_2"/>
    <property type="match status" value="1"/>
</dbReference>
<keyword evidence="2" id="KW-0547">Nucleotide-binding</keyword>
<keyword evidence="1" id="KW-0813">Transport</keyword>
<dbReference type="PANTHER" id="PTHR43499:SF1">
    <property type="entry name" value="ABC TRANSPORTER I FAMILY MEMBER 1"/>
    <property type="match status" value="1"/>
</dbReference>
<evidence type="ECO:0000259" key="7">
    <source>
        <dbReference type="PROSITE" id="PS50893"/>
    </source>
</evidence>
<dbReference type="GO" id="GO:0016887">
    <property type="term" value="F:ATP hydrolysis activity"/>
    <property type="evidence" value="ECO:0007669"/>
    <property type="project" value="InterPro"/>
</dbReference>
<keyword evidence="6" id="KW-0472">Membrane</keyword>
<accession>A0A8J3GI16</accession>
<dbReference type="Pfam" id="PF00005">
    <property type="entry name" value="ABC_tran"/>
    <property type="match status" value="1"/>
</dbReference>
<dbReference type="InterPro" id="IPR003593">
    <property type="entry name" value="AAA+_ATPase"/>
</dbReference>
<evidence type="ECO:0000256" key="5">
    <source>
        <dbReference type="ARBA" id="ARBA00022967"/>
    </source>
</evidence>
<proteinExistence type="predicted"/>
<dbReference type="SUPFAM" id="SSF52540">
    <property type="entry name" value="P-loop containing nucleoside triphosphate hydrolases"/>
    <property type="match status" value="1"/>
</dbReference>
<evidence type="ECO:0000256" key="3">
    <source>
        <dbReference type="ARBA" id="ARBA00022748"/>
    </source>
</evidence>
<dbReference type="GO" id="GO:0017004">
    <property type="term" value="P:cytochrome complex assembly"/>
    <property type="evidence" value="ECO:0007669"/>
    <property type="project" value="UniProtKB-KW"/>
</dbReference>
<keyword evidence="3" id="KW-0201">Cytochrome c-type biogenesis</keyword>
<evidence type="ECO:0000256" key="2">
    <source>
        <dbReference type="ARBA" id="ARBA00022741"/>
    </source>
</evidence>
<gene>
    <name evidence="8" type="primary">ccmA</name>
    <name evidence="8" type="ORF">GCM10010136_23260</name>
</gene>
<dbReference type="GO" id="GO:0022857">
    <property type="term" value="F:transmembrane transporter activity"/>
    <property type="evidence" value="ECO:0007669"/>
    <property type="project" value="InterPro"/>
</dbReference>
<reference evidence="8" key="1">
    <citation type="journal article" date="2014" name="Int. J. Syst. Evol. Microbiol.">
        <title>Complete genome sequence of Corynebacterium casei LMG S-19264T (=DSM 44701T), isolated from a smear-ripened cheese.</title>
        <authorList>
            <consortium name="US DOE Joint Genome Institute (JGI-PGF)"/>
            <person name="Walter F."/>
            <person name="Albersmeier A."/>
            <person name="Kalinowski J."/>
            <person name="Ruckert C."/>
        </authorList>
    </citation>
    <scope>NUCLEOTIDE SEQUENCE</scope>
    <source>
        <strain evidence="8">KCTC 42097</strain>
    </source>
</reference>
<dbReference type="GO" id="GO:0005524">
    <property type="term" value="F:ATP binding"/>
    <property type="evidence" value="ECO:0007669"/>
    <property type="project" value="UniProtKB-KW"/>
</dbReference>
<keyword evidence="4 8" id="KW-0067">ATP-binding</keyword>
<evidence type="ECO:0000256" key="1">
    <source>
        <dbReference type="ARBA" id="ARBA00022448"/>
    </source>
</evidence>
<name>A0A8J3GI16_9HYPH</name>
<keyword evidence="5" id="KW-1278">Translocase</keyword>
<evidence type="ECO:0000313" key="8">
    <source>
        <dbReference type="EMBL" id="GHC74250.1"/>
    </source>
</evidence>
<reference evidence="8" key="2">
    <citation type="submission" date="2020-09" db="EMBL/GenBank/DDBJ databases">
        <authorList>
            <person name="Sun Q."/>
            <person name="Kim S."/>
        </authorList>
    </citation>
    <scope>NUCLEOTIDE SEQUENCE</scope>
    <source>
        <strain evidence="8">KCTC 42097</strain>
    </source>
</reference>
<dbReference type="RefSeq" id="WP_189490283.1">
    <property type="nucleotide sequence ID" value="NZ_BMZO01000007.1"/>
</dbReference>
<dbReference type="AlphaFoldDB" id="A0A8J3GI16"/>
<keyword evidence="9" id="KW-1185">Reference proteome</keyword>
<sequence>MQLIGEGLSAVRDTLQLFENLSFELEGGQSLLVIGENGTGKSTLLRIIAGLLRPHTGAVRFVADDMRNLRDSMHYLSHQNAMKPNLSVQQNLAFWEVFDRAEKKSQLTSIDAALDKVGLLGKEALPFGVLSTGQKRRVAIARLLLNDRPVWLLDEPTAGLDARSTETLAHEMRLHTRKGGIVIAATHLPLGLDEGMILRLGEPV</sequence>
<dbReference type="Gene3D" id="3.40.50.300">
    <property type="entry name" value="P-loop containing nucleotide triphosphate hydrolases"/>
    <property type="match status" value="1"/>
</dbReference>
<dbReference type="Proteomes" id="UP000641137">
    <property type="component" value="Unassembled WGS sequence"/>
</dbReference>